<feature type="domain" description="Methylated-DNA-[protein]-cysteine S-methyltransferase DNA binding" evidence="10">
    <location>
        <begin position="83"/>
        <end position="162"/>
    </location>
</feature>
<dbReference type="EMBL" id="CP022011">
    <property type="protein sequence ID" value="QDJ14260.1"/>
    <property type="molecule type" value="Genomic_DNA"/>
</dbReference>
<dbReference type="InterPro" id="IPR008332">
    <property type="entry name" value="MethylG_MeTrfase_N"/>
</dbReference>
<evidence type="ECO:0000256" key="4">
    <source>
        <dbReference type="ARBA" id="ARBA00022603"/>
    </source>
</evidence>
<dbReference type="PANTHER" id="PTHR10815:SF5">
    <property type="entry name" value="METHYLATED-DNA--PROTEIN-CYSTEINE METHYLTRANSFERASE"/>
    <property type="match status" value="1"/>
</dbReference>
<evidence type="ECO:0000256" key="8">
    <source>
        <dbReference type="ARBA" id="ARBA00049348"/>
    </source>
</evidence>
<sequence>MSQAIYYHYFNSPVGRLRLLLEGDHKLAIIGLDFEREQEEISPDWLFLEEHHLIQETKQALMAYFKGGKNTFTALPLKLIGTEFQQQVWRALQQIPFGQSTTYGEIAQRIGRVKAVRAVGGAIGRNPISIIIPCHRVLGIGQTLTGFGGGLPIKRQLLQHEQIEYLDRGIEFVKPKRLHHLIR</sequence>
<evidence type="ECO:0000256" key="7">
    <source>
        <dbReference type="ARBA" id="ARBA00023204"/>
    </source>
</evidence>
<dbReference type="GO" id="GO:0032259">
    <property type="term" value="P:methylation"/>
    <property type="evidence" value="ECO:0007669"/>
    <property type="project" value="UniProtKB-KW"/>
</dbReference>
<evidence type="ECO:0000256" key="2">
    <source>
        <dbReference type="ARBA" id="ARBA00008711"/>
    </source>
</evidence>
<dbReference type="FunFam" id="1.10.10.10:FF:000214">
    <property type="entry name" value="Methylated-DNA--protein-cysteine methyltransferase"/>
    <property type="match status" value="1"/>
</dbReference>
<dbReference type="CDD" id="cd06445">
    <property type="entry name" value="ATase"/>
    <property type="match status" value="1"/>
</dbReference>
<keyword evidence="3 9" id="KW-0963">Cytoplasm</keyword>
<dbReference type="RefSeq" id="WP_261919655.1">
    <property type="nucleotide sequence ID" value="NZ_CP022011.1"/>
</dbReference>
<evidence type="ECO:0000259" key="11">
    <source>
        <dbReference type="Pfam" id="PF02870"/>
    </source>
</evidence>
<dbReference type="EC" id="2.1.1.63" evidence="9"/>
<dbReference type="Proteomes" id="UP000955338">
    <property type="component" value="Chromosome"/>
</dbReference>
<feature type="active site" description="Nucleophile; methyl group acceptor" evidence="9">
    <location>
        <position position="134"/>
    </location>
</feature>
<comment type="catalytic activity">
    <reaction evidence="8 9">
        <text>a 6-O-methyl-2'-deoxyguanosine in DNA + L-cysteinyl-[protein] = S-methyl-L-cysteinyl-[protein] + a 2'-deoxyguanosine in DNA</text>
        <dbReference type="Rhea" id="RHEA:24000"/>
        <dbReference type="Rhea" id="RHEA-COMP:10131"/>
        <dbReference type="Rhea" id="RHEA-COMP:10132"/>
        <dbReference type="Rhea" id="RHEA-COMP:11367"/>
        <dbReference type="Rhea" id="RHEA-COMP:11368"/>
        <dbReference type="ChEBI" id="CHEBI:29950"/>
        <dbReference type="ChEBI" id="CHEBI:82612"/>
        <dbReference type="ChEBI" id="CHEBI:85445"/>
        <dbReference type="ChEBI" id="CHEBI:85448"/>
        <dbReference type="EC" id="2.1.1.63"/>
    </reaction>
</comment>
<comment type="function">
    <text evidence="9">Involved in the cellular defense against the biological effects of O6-methylguanine (O6-MeG) and O4-methylthymine (O4-MeT) in DNA. Repairs the methylated nucleobase in DNA by stoichiometrically transferring the methyl group to a cysteine residue in the enzyme. This is a suicide reaction: the enzyme is irreversibly inactivated.</text>
</comment>
<dbReference type="InterPro" id="IPR001497">
    <property type="entry name" value="MethylDNA_cys_MeTrfase_AS"/>
</dbReference>
<evidence type="ECO:0000256" key="5">
    <source>
        <dbReference type="ARBA" id="ARBA00022679"/>
    </source>
</evidence>
<dbReference type="InterPro" id="IPR036217">
    <property type="entry name" value="MethylDNA_cys_MeTrfase_DNAb"/>
</dbReference>
<dbReference type="Gene3D" id="1.10.10.10">
    <property type="entry name" value="Winged helix-like DNA-binding domain superfamily/Winged helix DNA-binding domain"/>
    <property type="match status" value="1"/>
</dbReference>
<evidence type="ECO:0000259" key="10">
    <source>
        <dbReference type="Pfam" id="PF01035"/>
    </source>
</evidence>
<evidence type="ECO:0000256" key="9">
    <source>
        <dbReference type="HAMAP-Rule" id="MF_00772"/>
    </source>
</evidence>
<reference evidence="12" key="1">
    <citation type="submission" date="2017-06" db="EMBL/GenBank/DDBJ databases">
        <title>Genome sequencing of pathogenic and non-pathogenic strains within Bisgaard taxon 40.</title>
        <authorList>
            <person name="Ladner J.T."/>
            <person name="Lovett S.P."/>
            <person name="Koroleva G."/>
            <person name="Lorch J.M."/>
        </authorList>
    </citation>
    <scope>NUCLEOTIDE SEQUENCE</scope>
    <source>
        <strain evidence="12">27576-1-I1</strain>
    </source>
</reference>
<gene>
    <name evidence="12" type="ORF">CEP48_02005</name>
</gene>
<dbReference type="AlphaFoldDB" id="A0A8E3MF37"/>
<feature type="domain" description="Methylguanine DNA methyltransferase ribonuclease-like" evidence="11">
    <location>
        <begin position="5"/>
        <end position="79"/>
    </location>
</feature>
<dbReference type="NCBIfam" id="TIGR00589">
    <property type="entry name" value="ogt"/>
    <property type="match status" value="1"/>
</dbReference>
<dbReference type="HAMAP" id="MF_00772">
    <property type="entry name" value="OGT"/>
    <property type="match status" value="1"/>
</dbReference>
<evidence type="ECO:0000313" key="12">
    <source>
        <dbReference type="EMBL" id="QDJ14260.1"/>
    </source>
</evidence>
<dbReference type="InterPro" id="IPR036388">
    <property type="entry name" value="WH-like_DNA-bd_sf"/>
</dbReference>
<evidence type="ECO:0000256" key="6">
    <source>
        <dbReference type="ARBA" id="ARBA00022763"/>
    </source>
</evidence>
<dbReference type="InterPro" id="IPR036631">
    <property type="entry name" value="MGMT_N_sf"/>
</dbReference>
<comment type="catalytic activity">
    <reaction evidence="1 9">
        <text>a 4-O-methyl-thymidine in DNA + L-cysteinyl-[protein] = a thymidine in DNA + S-methyl-L-cysteinyl-[protein]</text>
        <dbReference type="Rhea" id="RHEA:53428"/>
        <dbReference type="Rhea" id="RHEA-COMP:10131"/>
        <dbReference type="Rhea" id="RHEA-COMP:10132"/>
        <dbReference type="Rhea" id="RHEA-COMP:13555"/>
        <dbReference type="Rhea" id="RHEA-COMP:13556"/>
        <dbReference type="ChEBI" id="CHEBI:29950"/>
        <dbReference type="ChEBI" id="CHEBI:82612"/>
        <dbReference type="ChEBI" id="CHEBI:137386"/>
        <dbReference type="ChEBI" id="CHEBI:137387"/>
        <dbReference type="EC" id="2.1.1.63"/>
    </reaction>
</comment>
<proteinExistence type="inferred from homology"/>
<dbReference type="PROSITE" id="PS00374">
    <property type="entry name" value="MGMT"/>
    <property type="match status" value="1"/>
</dbReference>
<keyword evidence="4 9" id="KW-0489">Methyltransferase</keyword>
<evidence type="ECO:0000313" key="13">
    <source>
        <dbReference type="Proteomes" id="UP000955338"/>
    </source>
</evidence>
<dbReference type="SUPFAM" id="SSF53155">
    <property type="entry name" value="Methylated DNA-protein cysteine methyltransferase domain"/>
    <property type="match status" value="1"/>
</dbReference>
<keyword evidence="13" id="KW-1185">Reference proteome</keyword>
<dbReference type="Pfam" id="PF01035">
    <property type="entry name" value="DNA_binding_1"/>
    <property type="match status" value="1"/>
</dbReference>
<keyword evidence="5 9" id="KW-0808">Transferase</keyword>
<accession>A0A8E3MF37</accession>
<dbReference type="GO" id="GO:0006307">
    <property type="term" value="P:DNA alkylation repair"/>
    <property type="evidence" value="ECO:0007669"/>
    <property type="project" value="UniProtKB-UniRule"/>
</dbReference>
<dbReference type="Pfam" id="PF02870">
    <property type="entry name" value="Methyltransf_1N"/>
    <property type="match status" value="1"/>
</dbReference>
<keyword evidence="7 9" id="KW-0234">DNA repair</keyword>
<keyword evidence="6 9" id="KW-0227">DNA damage</keyword>
<name>A0A8E3MF37_9PAST</name>
<dbReference type="GO" id="GO:0005737">
    <property type="term" value="C:cytoplasm"/>
    <property type="evidence" value="ECO:0007669"/>
    <property type="project" value="UniProtKB-SubCell"/>
</dbReference>
<dbReference type="Gene3D" id="3.30.160.70">
    <property type="entry name" value="Methylated DNA-protein cysteine methyltransferase domain"/>
    <property type="match status" value="1"/>
</dbReference>
<comment type="subcellular location">
    <subcellularLocation>
        <location evidence="9">Cytoplasm</location>
    </subcellularLocation>
</comment>
<dbReference type="InterPro" id="IPR023546">
    <property type="entry name" value="MGMT"/>
</dbReference>
<comment type="miscellaneous">
    <text evidence="9">This enzyme catalyzes only one turnover and therefore is not strictly catalytic. According to one definition, an enzyme is a biocatalyst that acts repeatedly and over many reaction cycles.</text>
</comment>
<organism evidence="12 13">
    <name type="scientific">Mergibacter septicus</name>
    <dbReference type="NCBI Taxonomy" id="221402"/>
    <lineage>
        <taxon>Bacteria</taxon>
        <taxon>Pseudomonadati</taxon>
        <taxon>Pseudomonadota</taxon>
        <taxon>Gammaproteobacteria</taxon>
        <taxon>Pasteurellales</taxon>
        <taxon>Pasteurellaceae</taxon>
        <taxon>Mergibacter</taxon>
    </lineage>
</organism>
<comment type="similarity">
    <text evidence="2 9">Belongs to the MGMT family.</text>
</comment>
<dbReference type="GO" id="GO:0003908">
    <property type="term" value="F:methylated-DNA-[protein]-cysteine S-methyltransferase activity"/>
    <property type="evidence" value="ECO:0007669"/>
    <property type="project" value="UniProtKB-UniRule"/>
</dbReference>
<evidence type="ECO:0000256" key="1">
    <source>
        <dbReference type="ARBA" id="ARBA00001286"/>
    </source>
</evidence>
<dbReference type="PANTHER" id="PTHR10815">
    <property type="entry name" value="METHYLATED-DNA--PROTEIN-CYSTEINE METHYLTRANSFERASE"/>
    <property type="match status" value="1"/>
</dbReference>
<dbReference type="InterPro" id="IPR014048">
    <property type="entry name" value="MethylDNA_cys_MeTrfase_DNA-bd"/>
</dbReference>
<dbReference type="SUPFAM" id="SSF46767">
    <property type="entry name" value="Methylated DNA-protein cysteine methyltransferase, C-terminal domain"/>
    <property type="match status" value="1"/>
</dbReference>
<evidence type="ECO:0000256" key="3">
    <source>
        <dbReference type="ARBA" id="ARBA00022490"/>
    </source>
</evidence>
<protein>
    <recommendedName>
        <fullName evidence="9">Methylated-DNA--protein-cysteine methyltransferase</fullName>
        <ecNumber evidence="9">2.1.1.63</ecNumber>
    </recommendedName>
    <alternativeName>
        <fullName evidence="9">6-O-methylguanine-DNA methyltransferase</fullName>
        <shortName evidence="9">MGMT</shortName>
    </alternativeName>
    <alternativeName>
        <fullName evidence="9">O-6-methylguanine-DNA-alkyltransferase</fullName>
    </alternativeName>
</protein>